<protein>
    <recommendedName>
        <fullName evidence="2">DUF5119 domain-containing protein</fullName>
    </recommendedName>
</protein>
<accession>A0A5J4RDY1</accession>
<dbReference type="AlphaFoldDB" id="A0A5J4RDY1"/>
<dbReference type="EMBL" id="SNRY01001306">
    <property type="protein sequence ID" value="KAA6331922.1"/>
    <property type="molecule type" value="Genomic_DNA"/>
</dbReference>
<evidence type="ECO:0000313" key="1">
    <source>
        <dbReference type="EMBL" id="KAA6331922.1"/>
    </source>
</evidence>
<evidence type="ECO:0008006" key="2">
    <source>
        <dbReference type="Google" id="ProtNLM"/>
    </source>
</evidence>
<reference evidence="1" key="1">
    <citation type="submission" date="2019-03" db="EMBL/GenBank/DDBJ databases">
        <title>Single cell metagenomics reveals metabolic interactions within the superorganism composed of flagellate Streblomastix strix and complex community of Bacteroidetes bacteria on its surface.</title>
        <authorList>
            <person name="Treitli S.C."/>
            <person name="Kolisko M."/>
            <person name="Husnik F."/>
            <person name="Keeling P."/>
            <person name="Hampl V."/>
        </authorList>
    </citation>
    <scope>NUCLEOTIDE SEQUENCE</scope>
    <source>
        <strain evidence="1">STM</strain>
    </source>
</reference>
<comment type="caution">
    <text evidence="1">The sequence shown here is derived from an EMBL/GenBank/DDBJ whole genome shotgun (WGS) entry which is preliminary data.</text>
</comment>
<proteinExistence type="predicted"/>
<sequence>MRRNYMSINRKLLFLLFLVGVVCASCIKEDVIRREEGDITVKLLWRNYIEGRTFPPEIKYYLYNLDNISISPIIITDSKGEGFTKRLPVGTYRLIGYNNADASDNITFDESKPPTVVAKTSQDDFIPLNLYIVSCDSILIKDNNTITKEIVPIAVKAKTLSLIFSYRDELNFLSPSLKGKIEGISTSFNLLNGETFEDENFISFGNNNSSLRFRISGLLYTSSLSAGSNSELIPPVLSLTLGEGENSYTGDVSLGSIVSFSQNSNNIILNVIVEKYTQYKGNQKRILIKTNLNQYSD</sequence>
<gene>
    <name evidence="1" type="ORF">EZS27_019519</name>
</gene>
<organism evidence="1">
    <name type="scientific">termite gut metagenome</name>
    <dbReference type="NCBI Taxonomy" id="433724"/>
    <lineage>
        <taxon>unclassified sequences</taxon>
        <taxon>metagenomes</taxon>
        <taxon>organismal metagenomes</taxon>
    </lineage>
</organism>
<name>A0A5J4RDY1_9ZZZZ</name>